<dbReference type="PANTHER" id="PTHR43044">
    <property type="match status" value="1"/>
</dbReference>
<feature type="transmembrane region" description="Helical" evidence="1">
    <location>
        <begin position="196"/>
        <end position="217"/>
    </location>
</feature>
<reference evidence="2" key="1">
    <citation type="journal article" date="2021" name="Genome Biol. Evol.">
        <title>A High-Quality Reference Genome for a Parasitic Bivalve with Doubly Uniparental Inheritance (Bivalvia: Unionida).</title>
        <authorList>
            <person name="Smith C.H."/>
        </authorList>
    </citation>
    <scope>NUCLEOTIDE SEQUENCE</scope>
    <source>
        <strain evidence="2">CHS0354</strain>
    </source>
</reference>
<reference evidence="2" key="2">
    <citation type="journal article" date="2021" name="Genome Biol. Evol.">
        <title>Developing a high-quality reference genome for a parasitic bivalve with doubly uniparental inheritance (Bivalvia: Unionida).</title>
        <authorList>
            <person name="Smith C.H."/>
        </authorList>
    </citation>
    <scope>NUCLEOTIDE SEQUENCE</scope>
    <source>
        <strain evidence="2">CHS0354</strain>
        <tissue evidence="2">Mantle</tissue>
    </source>
</reference>
<dbReference type="PANTHER" id="PTHR43044:SF1">
    <property type="entry name" value="QUINOL:CYTOCHROME C OXIDOREDUCTASE QUINONE-BINDING SUBUNIT 2"/>
    <property type="match status" value="1"/>
</dbReference>
<proteinExistence type="predicted"/>
<name>A0AAE0TAK7_9BIVA</name>
<gene>
    <name evidence="2" type="ORF">CHS0354_018454</name>
</gene>
<dbReference type="Proteomes" id="UP001195483">
    <property type="component" value="Unassembled WGS sequence"/>
</dbReference>
<feature type="transmembrane region" description="Helical" evidence="1">
    <location>
        <begin position="88"/>
        <end position="111"/>
    </location>
</feature>
<dbReference type="EMBL" id="JAEAOA010001141">
    <property type="protein sequence ID" value="KAK3606860.1"/>
    <property type="molecule type" value="Genomic_DNA"/>
</dbReference>
<keyword evidence="3" id="KW-1185">Reference proteome</keyword>
<feature type="transmembrane region" description="Helical" evidence="1">
    <location>
        <begin position="229"/>
        <end position="251"/>
    </location>
</feature>
<feature type="transmembrane region" description="Helical" evidence="1">
    <location>
        <begin position="272"/>
        <end position="294"/>
    </location>
</feature>
<accession>A0AAE0TAK7</accession>
<dbReference type="AlphaFoldDB" id="A0AAE0TAK7"/>
<sequence length="317" mass="36414">MNRQEEMRHVLNDTRITFSDFRKFQLLILACIGVVGFFAVLAFMDAYVAWQALLINTLFFTGISYAGLMYSVIFTITDAYWGRSMKRIAEAMAAFMPIGMILFFVLFLGVVRSRSCYPYQSGMAELSVLCAAQYRRVAFGVGHGLSVCPQFRPPGYWSGAGIGTRQLSERTGNSFTEKYRDNDSEMEASYYKNKRLAPWLGVAYALLSSLIAFDWMMSIDQEWFSTMFGVQYLVSNLMGAGATLIIMCALFRKRLKLENYITLDRFHDICKLTFALGLLWTYMIFSQVIIIWYANLPEETPYLMMRLKSKEWGRCFG</sequence>
<comment type="caution">
    <text evidence="2">The sequence shown here is derived from an EMBL/GenBank/DDBJ whole genome shotgun (WGS) entry which is preliminary data.</text>
</comment>
<evidence type="ECO:0000313" key="2">
    <source>
        <dbReference type="EMBL" id="KAK3606860.1"/>
    </source>
</evidence>
<protein>
    <submittedName>
        <fullName evidence="2">Uncharacterized protein</fullName>
    </submittedName>
</protein>
<evidence type="ECO:0000313" key="3">
    <source>
        <dbReference type="Proteomes" id="UP001195483"/>
    </source>
</evidence>
<organism evidence="2 3">
    <name type="scientific">Potamilus streckersoni</name>
    <dbReference type="NCBI Taxonomy" id="2493646"/>
    <lineage>
        <taxon>Eukaryota</taxon>
        <taxon>Metazoa</taxon>
        <taxon>Spiralia</taxon>
        <taxon>Lophotrochozoa</taxon>
        <taxon>Mollusca</taxon>
        <taxon>Bivalvia</taxon>
        <taxon>Autobranchia</taxon>
        <taxon>Heteroconchia</taxon>
        <taxon>Palaeoheterodonta</taxon>
        <taxon>Unionida</taxon>
        <taxon>Unionoidea</taxon>
        <taxon>Unionidae</taxon>
        <taxon>Ambleminae</taxon>
        <taxon>Lampsilini</taxon>
        <taxon>Potamilus</taxon>
    </lineage>
</organism>
<feature type="transmembrane region" description="Helical" evidence="1">
    <location>
        <begin position="24"/>
        <end position="44"/>
    </location>
</feature>
<keyword evidence="1" id="KW-0812">Transmembrane</keyword>
<keyword evidence="1" id="KW-1133">Transmembrane helix</keyword>
<evidence type="ECO:0000256" key="1">
    <source>
        <dbReference type="SAM" id="Phobius"/>
    </source>
</evidence>
<reference evidence="2" key="3">
    <citation type="submission" date="2023-05" db="EMBL/GenBank/DDBJ databases">
        <authorList>
            <person name="Smith C.H."/>
        </authorList>
    </citation>
    <scope>NUCLEOTIDE SEQUENCE</scope>
    <source>
        <strain evidence="2">CHS0354</strain>
        <tissue evidence="2">Mantle</tissue>
    </source>
</reference>
<feature type="transmembrane region" description="Helical" evidence="1">
    <location>
        <begin position="50"/>
        <end position="76"/>
    </location>
</feature>
<keyword evidence="1" id="KW-0472">Membrane</keyword>